<dbReference type="PANTHER" id="PTHR40035">
    <property type="entry name" value="ATP SYNTHASE PROTEIN I"/>
    <property type="match status" value="1"/>
</dbReference>
<evidence type="ECO:0000313" key="8">
    <source>
        <dbReference type="Proteomes" id="UP000182762"/>
    </source>
</evidence>
<protein>
    <submittedName>
        <fullName evidence="7">ATP synthase protein I</fullName>
    </submittedName>
</protein>
<evidence type="ECO:0000256" key="5">
    <source>
        <dbReference type="ARBA" id="ARBA00023136"/>
    </source>
</evidence>
<keyword evidence="8" id="KW-1185">Reference proteome</keyword>
<evidence type="ECO:0000256" key="4">
    <source>
        <dbReference type="ARBA" id="ARBA00022989"/>
    </source>
</evidence>
<comment type="caution">
    <text evidence="7">The sequence shown here is derived from an EMBL/GenBank/DDBJ whole genome shotgun (WGS) entry which is preliminary data.</text>
</comment>
<name>A0A1I5ZU33_9BACI</name>
<reference evidence="7 8" key="1">
    <citation type="submission" date="2016-10" db="EMBL/GenBank/DDBJ databases">
        <authorList>
            <person name="Varghese N."/>
            <person name="Submissions S."/>
        </authorList>
    </citation>
    <scope>NUCLEOTIDE SEQUENCE [LARGE SCALE GENOMIC DNA]</scope>
    <source>
        <strain evidence="7 8">DSM 13796</strain>
    </source>
</reference>
<keyword evidence="4 6" id="KW-1133">Transmembrane helix</keyword>
<dbReference type="RefSeq" id="WP_061804796.1">
    <property type="nucleotide sequence ID" value="NZ_FOXX01000005.1"/>
</dbReference>
<gene>
    <name evidence="7" type="ORF">SAMN02745910_02233</name>
</gene>
<feature type="transmembrane region" description="Helical" evidence="6">
    <location>
        <begin position="34"/>
        <end position="53"/>
    </location>
</feature>
<feature type="transmembrane region" description="Helical" evidence="6">
    <location>
        <begin position="7"/>
        <end position="28"/>
    </location>
</feature>
<accession>A0A1I5ZU33</accession>
<evidence type="ECO:0000256" key="1">
    <source>
        <dbReference type="ARBA" id="ARBA00004651"/>
    </source>
</evidence>
<dbReference type="Proteomes" id="UP000182762">
    <property type="component" value="Unassembled WGS sequence"/>
</dbReference>
<keyword evidence="2" id="KW-1003">Cell membrane</keyword>
<evidence type="ECO:0000256" key="3">
    <source>
        <dbReference type="ARBA" id="ARBA00022692"/>
    </source>
</evidence>
<comment type="subcellular location">
    <subcellularLocation>
        <location evidence="1">Cell membrane</location>
        <topology evidence="1">Multi-pass membrane protein</topology>
    </subcellularLocation>
</comment>
<sequence>MSDIQNLFIRLRGYMFSILALFAIGWGVTPYKTIFLSLIMGAAFSFYMLWTMVRSQQKLAKALKEGKKLRSLGTFTRFAIALLAVIIAVEYPKLFDPIVVLLGLMTVYIVIVIDYLIQILRNK</sequence>
<keyword evidence="5 6" id="KW-0472">Membrane</keyword>
<dbReference type="Pfam" id="PF03899">
    <property type="entry name" value="ATP-synt_I"/>
    <property type="match status" value="1"/>
</dbReference>
<dbReference type="GeneID" id="93710891"/>
<dbReference type="EMBL" id="FOXX01000005">
    <property type="protein sequence ID" value="SFQ59863.1"/>
    <property type="molecule type" value="Genomic_DNA"/>
</dbReference>
<feature type="transmembrane region" description="Helical" evidence="6">
    <location>
        <begin position="98"/>
        <end position="117"/>
    </location>
</feature>
<dbReference type="PANTHER" id="PTHR40035:SF1">
    <property type="entry name" value="ATP SYNTHASE PROTEIN I"/>
    <property type="match status" value="1"/>
</dbReference>
<dbReference type="InterPro" id="IPR005598">
    <property type="entry name" value="ATP_synth_I"/>
</dbReference>
<feature type="transmembrane region" description="Helical" evidence="6">
    <location>
        <begin position="74"/>
        <end position="92"/>
    </location>
</feature>
<keyword evidence="3 6" id="KW-0812">Transmembrane</keyword>
<dbReference type="InterPro" id="IPR039072">
    <property type="entry name" value="ATP_synth_I_Bacilli"/>
</dbReference>
<evidence type="ECO:0000256" key="6">
    <source>
        <dbReference type="SAM" id="Phobius"/>
    </source>
</evidence>
<proteinExistence type="predicted"/>
<evidence type="ECO:0000256" key="2">
    <source>
        <dbReference type="ARBA" id="ARBA00022475"/>
    </source>
</evidence>
<organism evidence="7 8">
    <name type="scientific">Priestia endophytica DSM 13796</name>
    <dbReference type="NCBI Taxonomy" id="1121089"/>
    <lineage>
        <taxon>Bacteria</taxon>
        <taxon>Bacillati</taxon>
        <taxon>Bacillota</taxon>
        <taxon>Bacilli</taxon>
        <taxon>Bacillales</taxon>
        <taxon>Bacillaceae</taxon>
        <taxon>Priestia</taxon>
    </lineage>
</organism>
<evidence type="ECO:0000313" key="7">
    <source>
        <dbReference type="EMBL" id="SFQ59863.1"/>
    </source>
</evidence>